<evidence type="ECO:0000313" key="3">
    <source>
        <dbReference type="Proteomes" id="UP000225706"/>
    </source>
</evidence>
<sequence>MIRIIFLQIALYLVACNVLCLYASGYSSEKCSQKNSECGENGSKLTQETESDSNDCQVIREIEEVVNNLRPKLAVFPEAQKRFDELRVLLEEQKDTKKDSCKGKSDKLAFEEVAKFLTTTKSSIAKFRSKDSLKILGGVLDIVSSLENLVDVGKPNRVIIQTLWRVVGWLLMESNADQSVVDQLKNFVHDEMIRFNKSLLDQKYRGLKRRVSEQIFQLQRMKEGEKLDDPNLWNDYVQFLGELEDRFESPLPFNISNNLKENPNVEDFVTAIVKYCEAHSLYMALLVAAKAKYTDLKIAHEDDIAIAERRMIFQSKDAREKLSFLSEKRFLTFLGRIEGGKLTKIVALGRRIRDKHVVETVRHSLGLSPMPDLSTINSSAKKVNQQTVTLRSVENCNWFLYQYFGNRFSIKFINDADIPIKIDSGEIGWSQENKLKFVQNISPYSMHHLKIAYPSFSTAGYITLNFNNIQRVIEFAVSFVFYNSKISMQDKTEAEFSRGLDAYNDRSEDAVTLYFSEDGKYYIVKAEIFVCWPDRIWRFIIQDFDPEAVGD</sequence>
<dbReference type="AlphaFoldDB" id="A0A2B4SS32"/>
<gene>
    <name evidence="2" type="ORF">AWC38_SpisGene3002</name>
</gene>
<evidence type="ECO:0000256" key="1">
    <source>
        <dbReference type="SAM" id="SignalP"/>
    </source>
</evidence>
<protein>
    <submittedName>
        <fullName evidence="2">Uncharacterized protein</fullName>
    </submittedName>
</protein>
<keyword evidence="1" id="KW-0732">Signal</keyword>
<dbReference type="Proteomes" id="UP000225706">
    <property type="component" value="Unassembled WGS sequence"/>
</dbReference>
<dbReference type="EMBL" id="LSMT01000026">
    <property type="protein sequence ID" value="PFX32166.1"/>
    <property type="molecule type" value="Genomic_DNA"/>
</dbReference>
<keyword evidence="3" id="KW-1185">Reference proteome</keyword>
<accession>A0A2B4SS32</accession>
<name>A0A2B4SS32_STYPI</name>
<evidence type="ECO:0000313" key="2">
    <source>
        <dbReference type="EMBL" id="PFX32166.1"/>
    </source>
</evidence>
<proteinExistence type="predicted"/>
<feature type="signal peptide" evidence="1">
    <location>
        <begin position="1"/>
        <end position="25"/>
    </location>
</feature>
<dbReference type="OrthoDB" id="5980014at2759"/>
<organism evidence="2 3">
    <name type="scientific">Stylophora pistillata</name>
    <name type="common">Smooth cauliflower coral</name>
    <dbReference type="NCBI Taxonomy" id="50429"/>
    <lineage>
        <taxon>Eukaryota</taxon>
        <taxon>Metazoa</taxon>
        <taxon>Cnidaria</taxon>
        <taxon>Anthozoa</taxon>
        <taxon>Hexacorallia</taxon>
        <taxon>Scleractinia</taxon>
        <taxon>Astrocoeniina</taxon>
        <taxon>Pocilloporidae</taxon>
        <taxon>Stylophora</taxon>
    </lineage>
</organism>
<reference evidence="3" key="1">
    <citation type="journal article" date="2017" name="bioRxiv">
        <title>Comparative analysis of the genomes of Stylophora pistillata and Acropora digitifera provides evidence for extensive differences between species of corals.</title>
        <authorList>
            <person name="Voolstra C.R."/>
            <person name="Li Y."/>
            <person name="Liew Y.J."/>
            <person name="Baumgarten S."/>
            <person name="Zoccola D."/>
            <person name="Flot J.-F."/>
            <person name="Tambutte S."/>
            <person name="Allemand D."/>
            <person name="Aranda M."/>
        </authorList>
    </citation>
    <scope>NUCLEOTIDE SEQUENCE [LARGE SCALE GENOMIC DNA]</scope>
</reference>
<comment type="caution">
    <text evidence="2">The sequence shown here is derived from an EMBL/GenBank/DDBJ whole genome shotgun (WGS) entry which is preliminary data.</text>
</comment>
<feature type="chain" id="PRO_5012835080" evidence="1">
    <location>
        <begin position="26"/>
        <end position="551"/>
    </location>
</feature>